<protein>
    <submittedName>
        <fullName evidence="1">Uncharacterized protein</fullName>
    </submittedName>
</protein>
<organism evidence="1 2">
    <name type="scientific">Terriglobus saanensis (strain ATCC BAA-1853 / DSM 23119 / SP1PR4)</name>
    <dbReference type="NCBI Taxonomy" id="401053"/>
    <lineage>
        <taxon>Bacteria</taxon>
        <taxon>Pseudomonadati</taxon>
        <taxon>Acidobacteriota</taxon>
        <taxon>Terriglobia</taxon>
        <taxon>Terriglobales</taxon>
        <taxon>Acidobacteriaceae</taxon>
        <taxon>Terriglobus</taxon>
    </lineage>
</organism>
<accession>E8V377</accession>
<dbReference type="EMBL" id="CP002467">
    <property type="protein sequence ID" value="ADV82434.1"/>
    <property type="molecule type" value="Genomic_DNA"/>
</dbReference>
<dbReference type="eggNOG" id="COG4932">
    <property type="taxonomic scope" value="Bacteria"/>
</dbReference>
<evidence type="ECO:0000313" key="2">
    <source>
        <dbReference type="Proteomes" id="UP000006844"/>
    </source>
</evidence>
<sequence>MENQQLGDDSATYFINQKSSSSGPERSMAYRLIERSLLLALLFVCGMYRVWPQDKNCYCSISGSIVEQENVPLSADVLIYKLEIQDGRATPAPACTTKTDGEGRYVCNLRSRGQYIVQAHARQQPAREKVNLPAPTTIYPVTFYPNTTNVDTAIRLVITDGERGSANIMFAAVEPSTIHVALPTNPPRSSLTVSMHGHDYDLATEIIAAYNAAAGTFDIHSISPGIYRIDAGWYADAADHRATVTTTTQSNLVATINLQETTNARIEGKLQEGTWPQLKWPSALVLRSTGNGIQKELASSVSSDGRIVFPSVPAGEYRLAVQGAGDTFVQLVALNGKSLPDGRIPVAVGERYGLLDIQLSNLAASVEGKVDTGSETGAVSVVIQSEFDGEVRTLTTDQQKHFQIMGLSPGQYRLYAWSSLQNVEYRNADYLARFVRDSTEVNLDEAEHATQVELHLSQQVD</sequence>
<gene>
    <name evidence="1" type="ordered locus">AciPR4_1620</name>
</gene>
<proteinExistence type="predicted"/>
<dbReference type="RefSeq" id="WP_013568167.1">
    <property type="nucleotide sequence ID" value="NC_014963.1"/>
</dbReference>
<dbReference type="Proteomes" id="UP000006844">
    <property type="component" value="Chromosome"/>
</dbReference>
<evidence type="ECO:0000313" key="1">
    <source>
        <dbReference type="EMBL" id="ADV82434.1"/>
    </source>
</evidence>
<dbReference type="HOGENOM" id="CLU_593034_0_0_0"/>
<keyword evidence="2" id="KW-1185">Reference proteome</keyword>
<dbReference type="Gene3D" id="2.60.40.1120">
    <property type="entry name" value="Carboxypeptidase-like, regulatory domain"/>
    <property type="match status" value="1"/>
</dbReference>
<dbReference type="AlphaFoldDB" id="E8V377"/>
<reference evidence="1 2" key="1">
    <citation type="journal article" date="2012" name="Stand. Genomic Sci.">
        <title>Complete genome sequence of Terriglobus saanensis type strain SP1PR4(T), an Acidobacteria from tundra soil.</title>
        <authorList>
            <person name="Rawat S.R."/>
            <person name="Mannisto M.K."/>
            <person name="Starovoytov V."/>
            <person name="Goodwin L."/>
            <person name="Nolan M."/>
            <person name="Hauser L."/>
            <person name="Land M."/>
            <person name="Davenport K.W."/>
            <person name="Woyke T."/>
            <person name="Haggblom M.M."/>
        </authorList>
    </citation>
    <scope>NUCLEOTIDE SEQUENCE</scope>
    <source>
        <strain evidence="2">ATCC BAA-1853 / DSM 23119 / SP1PR4</strain>
    </source>
</reference>
<dbReference type="KEGG" id="tsa:AciPR4_1620"/>
<name>E8V377_TERSS</name>